<dbReference type="InterPro" id="IPR036412">
    <property type="entry name" value="HAD-like_sf"/>
</dbReference>
<dbReference type="InterPro" id="IPR006439">
    <property type="entry name" value="HAD-SF_hydro_IA"/>
</dbReference>
<gene>
    <name evidence="2" type="ORF">OXIME_001461</name>
</gene>
<dbReference type="Pfam" id="PF13419">
    <property type="entry name" value="HAD_2"/>
    <property type="match status" value="1"/>
</dbReference>
<dbReference type="GO" id="GO:0006281">
    <property type="term" value="P:DNA repair"/>
    <property type="evidence" value="ECO:0007669"/>
    <property type="project" value="TreeGrafter"/>
</dbReference>
<dbReference type="RefSeq" id="WP_393971203.1">
    <property type="nucleotide sequence ID" value="NZ_CP133772.1"/>
</dbReference>
<evidence type="ECO:0000256" key="1">
    <source>
        <dbReference type="ARBA" id="ARBA00007958"/>
    </source>
</evidence>
<dbReference type="SFLD" id="SFLDG01129">
    <property type="entry name" value="C1.5:_HAD__Beta-PGM__Phosphata"/>
    <property type="match status" value="1"/>
</dbReference>
<dbReference type="PANTHER" id="PTHR43434:SF1">
    <property type="entry name" value="PHOSPHOGLYCOLATE PHOSPHATASE"/>
    <property type="match status" value="1"/>
</dbReference>
<dbReference type="GO" id="GO:0008967">
    <property type="term" value="F:phosphoglycolate phosphatase activity"/>
    <property type="evidence" value="ECO:0007669"/>
    <property type="project" value="TreeGrafter"/>
</dbReference>
<evidence type="ECO:0000313" key="2">
    <source>
        <dbReference type="EMBL" id="WYY00876.1"/>
    </source>
</evidence>
<dbReference type="InterPro" id="IPR023214">
    <property type="entry name" value="HAD_sf"/>
</dbReference>
<dbReference type="Gene3D" id="1.10.150.240">
    <property type="entry name" value="Putative phosphatase, domain 2"/>
    <property type="match status" value="1"/>
</dbReference>
<name>A0AAX4NJ61_9ARCH</name>
<keyword evidence="2" id="KW-0378">Hydrolase</keyword>
<dbReference type="Proteomes" id="UP001451606">
    <property type="component" value="Chromosome"/>
</dbReference>
<dbReference type="AlphaFoldDB" id="A0AAX4NJ61"/>
<dbReference type="Gene3D" id="3.40.50.1000">
    <property type="entry name" value="HAD superfamily/HAD-like"/>
    <property type="match status" value="1"/>
</dbReference>
<dbReference type="SFLD" id="SFLDS00003">
    <property type="entry name" value="Haloacid_Dehalogenase"/>
    <property type="match status" value="1"/>
</dbReference>
<dbReference type="SUPFAM" id="SSF56784">
    <property type="entry name" value="HAD-like"/>
    <property type="match status" value="1"/>
</dbReference>
<accession>A0AAX4NJ61</accession>
<dbReference type="GeneID" id="95968199"/>
<dbReference type="EMBL" id="CP133772">
    <property type="protein sequence ID" value="WYY00876.1"/>
    <property type="molecule type" value="Genomic_DNA"/>
</dbReference>
<dbReference type="PRINTS" id="PR00413">
    <property type="entry name" value="HADHALOGNASE"/>
</dbReference>
<dbReference type="InterPro" id="IPR041492">
    <property type="entry name" value="HAD_2"/>
</dbReference>
<dbReference type="PANTHER" id="PTHR43434">
    <property type="entry name" value="PHOSPHOGLYCOLATE PHOSPHATASE"/>
    <property type="match status" value="1"/>
</dbReference>
<organism evidence="2 3">
    <name type="scientific">Oxyplasma meridianum</name>
    <dbReference type="NCBI Taxonomy" id="3073602"/>
    <lineage>
        <taxon>Archaea</taxon>
        <taxon>Methanobacteriati</taxon>
        <taxon>Thermoplasmatota</taxon>
        <taxon>Thermoplasmata</taxon>
        <taxon>Thermoplasmatales</taxon>
        <taxon>Thermoplasmataceae</taxon>
        <taxon>Oxyplasma</taxon>
    </lineage>
</organism>
<keyword evidence="3" id="KW-1185">Reference proteome</keyword>
<reference evidence="2 3" key="1">
    <citation type="submission" date="2023-09" db="EMBL/GenBank/DDBJ databases">
        <authorList>
            <person name="Golyshina O.V."/>
            <person name="Lunev E.A."/>
            <person name="Bargiela R."/>
            <person name="Gaines M.C."/>
            <person name="Daum B."/>
            <person name="Bale N.J."/>
            <person name="Koenen M."/>
            <person name="Sinninghe Damst J.S."/>
            <person name="Yakimov M."/>
            <person name="Golyshin P.N."/>
        </authorList>
    </citation>
    <scope>NUCLEOTIDE SEQUENCE [LARGE SCALE GENOMIC DNA]</scope>
    <source>
        <strain evidence="2 3">M1</strain>
    </source>
</reference>
<proteinExistence type="inferred from homology"/>
<dbReference type="InterPro" id="IPR050155">
    <property type="entry name" value="HAD-like_hydrolase_sf"/>
</dbReference>
<dbReference type="KEGG" id="omr:OXIME_001461"/>
<evidence type="ECO:0000313" key="3">
    <source>
        <dbReference type="Proteomes" id="UP001451606"/>
    </source>
</evidence>
<sequence length="219" mass="24846">MYYGVFHIIKAVIFDMDGTLLDSEGMSAVATDYGFRRVLGRGITEEENADLIGRPVKKILSQWFPEKGDEIYETGRKYYNDNISSIRVYPGIREMLEKLSGMNLRMAVVTSSHRTDAETLLNIFGIMKYFQFYVGQEDTIYQKPDPDPLILALKKLHVKNTDCIYVGDQPYDIIAAHGAGIRPLGAVWGSGKVERMEQYHPEAILKAPEEVVKLISEMQ</sequence>
<dbReference type="SFLD" id="SFLDG01135">
    <property type="entry name" value="C1.5.6:_HAD__Beta-PGM__Phospha"/>
    <property type="match status" value="1"/>
</dbReference>
<dbReference type="FunFam" id="3.40.50.1000:FF:000022">
    <property type="entry name" value="Phosphoglycolate phosphatase"/>
    <property type="match status" value="1"/>
</dbReference>
<protein>
    <submittedName>
        <fullName evidence="2">HAD-IA family hydrolase</fullName>
    </submittedName>
</protein>
<comment type="similarity">
    <text evidence="1">Belongs to the HAD-like hydrolase superfamily.</text>
</comment>
<dbReference type="NCBIfam" id="TIGR01549">
    <property type="entry name" value="HAD-SF-IA-v1"/>
    <property type="match status" value="1"/>
</dbReference>
<dbReference type="InterPro" id="IPR023198">
    <property type="entry name" value="PGP-like_dom2"/>
</dbReference>